<keyword evidence="2" id="KW-0812">Transmembrane</keyword>
<keyword evidence="2" id="KW-1133">Transmembrane helix</keyword>
<feature type="region of interest" description="Disordered" evidence="1">
    <location>
        <begin position="193"/>
        <end position="212"/>
    </location>
</feature>
<keyword evidence="2" id="KW-0472">Membrane</keyword>
<dbReference type="AlphaFoldDB" id="A0A0K0EB15"/>
<evidence type="ECO:0000256" key="2">
    <source>
        <dbReference type="SAM" id="Phobius"/>
    </source>
</evidence>
<accession>A0A0K0EB15</accession>
<name>A0A0K0EB15_STRER</name>
<feature type="transmembrane region" description="Helical" evidence="2">
    <location>
        <begin position="317"/>
        <end position="338"/>
    </location>
</feature>
<dbReference type="WBParaSite" id="TCONS_00016977.p1">
    <property type="protein sequence ID" value="TCONS_00016977.p1"/>
    <property type="gene ID" value="XLOC_011002"/>
</dbReference>
<proteinExistence type="predicted"/>
<dbReference type="InterPro" id="IPR008972">
    <property type="entry name" value="Cupredoxin"/>
</dbReference>
<dbReference type="WBParaSite" id="SSTP_0000668600.1">
    <property type="protein sequence ID" value="SSTP_0000668600.1"/>
    <property type="gene ID" value="SSTP_0000668600"/>
</dbReference>
<dbReference type="Gene3D" id="2.60.40.420">
    <property type="entry name" value="Cupredoxins - blue copper proteins"/>
    <property type="match status" value="1"/>
</dbReference>
<evidence type="ECO:0000313" key="4">
    <source>
        <dbReference type="WBParaSite" id="SSTP_0000668600.1"/>
    </source>
</evidence>
<evidence type="ECO:0000313" key="5">
    <source>
        <dbReference type="WBParaSite" id="TCONS_00016977.p1"/>
    </source>
</evidence>
<sequence>MKILYKLFLYIFLLPLLTISVKIHNLPLKFKDGILTDISRLVMKVGDKLEIHCPEKMHFTLYKVSSSMGEGCVVPAHSTQIVAICKPGITGKIIIRSSTVGRMMKATFSEGEDGYIISVNSGLDEKLKANNDENQYGGLCLKSNLKIPFSIVSEEELKEDHLNGDEDDNINKKIESFIRNPETKLPVSRVISPSEDRTPVVPRQSSGRVPSDRFKYSSLNEDGKFTNANKEAKVERYMVDKVKLYLDVKSAIDNNPSLKSKTKVAFGKVENYFRGLIQFTEKEIRDLIELFELHQDTDYDIGYEELTRDSSSSGTTIIIVSLLAAFMFLTGLTIIVIFKHLK</sequence>
<dbReference type="SUPFAM" id="SSF49503">
    <property type="entry name" value="Cupredoxins"/>
    <property type="match status" value="1"/>
</dbReference>
<evidence type="ECO:0000313" key="3">
    <source>
        <dbReference type="Proteomes" id="UP000035681"/>
    </source>
</evidence>
<keyword evidence="3" id="KW-1185">Reference proteome</keyword>
<evidence type="ECO:0000256" key="1">
    <source>
        <dbReference type="SAM" id="MobiDB-lite"/>
    </source>
</evidence>
<dbReference type="Proteomes" id="UP000035681">
    <property type="component" value="Unplaced"/>
</dbReference>
<protein>
    <submittedName>
        <fullName evidence="4 5">Ephrin RBD domain-containing protein</fullName>
    </submittedName>
</protein>
<organism evidence="4">
    <name type="scientific">Strongyloides stercoralis</name>
    <name type="common">Threadworm</name>
    <dbReference type="NCBI Taxonomy" id="6248"/>
    <lineage>
        <taxon>Eukaryota</taxon>
        <taxon>Metazoa</taxon>
        <taxon>Ecdysozoa</taxon>
        <taxon>Nematoda</taxon>
        <taxon>Chromadorea</taxon>
        <taxon>Rhabditida</taxon>
        <taxon>Tylenchina</taxon>
        <taxon>Panagrolaimomorpha</taxon>
        <taxon>Strongyloidoidea</taxon>
        <taxon>Strongyloididae</taxon>
        <taxon>Strongyloides</taxon>
    </lineage>
</organism>
<reference evidence="4" key="1">
    <citation type="submission" date="2015-08" db="UniProtKB">
        <authorList>
            <consortium name="WormBaseParasite"/>
        </authorList>
    </citation>
    <scope>IDENTIFICATION</scope>
</reference>